<keyword evidence="2" id="KW-1133">Transmembrane helix</keyword>
<sequence length="604" mass="65433">MSTSDHKGKRRAQDPSEHTPLLPTASPSYSLTERSTTTRINRTLRSKLTYVFLFSFLCCILAFVVIAILAWSYASRASSMSPEELLASSVVFQGPSHINVLNITEAEGIWVRIAGRLGVDAGSVIGVHRDAYGDNFLEDIWKSVGRWGVRRLDKVSVELSTIHITPEYDSSLVLASVNVPPLDVPLTPDPPSDQSWLTDVSIPLRIKPTTNSSTILHFLRESWVHRRVDIRANVQQASVIGGALNEESWRSLLRRALSNIRQPLHIHIPSLPGLPSPGHTFPSMADLITLSSFHILSRDDKLLLAAQASVVNPTPPELEVAVPLLPFEVSLPSTLSPTLPSVPVASVSTSPFILTHPNATIDIVGSVLSIPSSSSPVLSNFLSRYLSRQSNPISISSPFLPGLSIATAFPGPKSRPQLLQNVTIRDMKIKPKGDAFLASGIVSVRLVLPKGMDVALDVHRVLPDVLVFNGEVTNLHDALPEVPLPDPLPEHAFGHIRPEDWLPSLCVRDGSKEGEGAAYSISAVITDVPLEVLPGRQKQFSSFVRKVIFGSEGAIAGLQGTASVVVDVEGLPVHGPEDSHALELNGLPFHGRVRVGKKSTSFHE</sequence>
<reference evidence="3 4" key="1">
    <citation type="submission" date="2014-02" db="EMBL/GenBank/DDBJ databases">
        <title>Transposable element dynamics among asymbiotic and ectomycorrhizal Amanita fungi.</title>
        <authorList>
            <consortium name="DOE Joint Genome Institute"/>
            <person name="Hess J."/>
            <person name="Skrede I."/>
            <person name="Wolfe B."/>
            <person name="LaButti K."/>
            <person name="Ohm R.A."/>
            <person name="Grigoriev I.V."/>
            <person name="Pringle A."/>
        </authorList>
    </citation>
    <scope>NUCLEOTIDE SEQUENCE [LARGE SCALE GENOMIC DNA]</scope>
    <source>
        <strain evidence="3 4">SKay4041</strain>
    </source>
</reference>
<evidence type="ECO:0000313" key="3">
    <source>
        <dbReference type="EMBL" id="PFH51149.1"/>
    </source>
</evidence>
<gene>
    <name evidence="3" type="ORF">AMATHDRAFT_143158</name>
</gene>
<keyword evidence="2" id="KW-0812">Transmembrane</keyword>
<protein>
    <submittedName>
        <fullName evidence="3">Uncharacterized protein</fullName>
    </submittedName>
</protein>
<feature type="transmembrane region" description="Helical" evidence="2">
    <location>
        <begin position="48"/>
        <end position="74"/>
    </location>
</feature>
<keyword evidence="4" id="KW-1185">Reference proteome</keyword>
<dbReference type="AlphaFoldDB" id="A0A2A9NKR4"/>
<keyword evidence="2" id="KW-0472">Membrane</keyword>
<accession>A0A2A9NKR4</accession>
<dbReference type="EMBL" id="KZ301991">
    <property type="protein sequence ID" value="PFH51149.1"/>
    <property type="molecule type" value="Genomic_DNA"/>
</dbReference>
<proteinExistence type="predicted"/>
<organism evidence="3 4">
    <name type="scientific">Amanita thiersii Skay4041</name>
    <dbReference type="NCBI Taxonomy" id="703135"/>
    <lineage>
        <taxon>Eukaryota</taxon>
        <taxon>Fungi</taxon>
        <taxon>Dikarya</taxon>
        <taxon>Basidiomycota</taxon>
        <taxon>Agaricomycotina</taxon>
        <taxon>Agaricomycetes</taxon>
        <taxon>Agaricomycetidae</taxon>
        <taxon>Agaricales</taxon>
        <taxon>Pluteineae</taxon>
        <taxon>Amanitaceae</taxon>
        <taxon>Amanita</taxon>
    </lineage>
</organism>
<name>A0A2A9NKR4_9AGAR</name>
<feature type="compositionally biased region" description="Polar residues" evidence="1">
    <location>
        <begin position="25"/>
        <end position="34"/>
    </location>
</feature>
<evidence type="ECO:0000256" key="1">
    <source>
        <dbReference type="SAM" id="MobiDB-lite"/>
    </source>
</evidence>
<evidence type="ECO:0000313" key="4">
    <source>
        <dbReference type="Proteomes" id="UP000242287"/>
    </source>
</evidence>
<dbReference type="OrthoDB" id="10039566at2759"/>
<dbReference type="Proteomes" id="UP000242287">
    <property type="component" value="Unassembled WGS sequence"/>
</dbReference>
<feature type="region of interest" description="Disordered" evidence="1">
    <location>
        <begin position="1"/>
        <end position="34"/>
    </location>
</feature>
<dbReference type="STRING" id="703135.A0A2A9NKR4"/>
<evidence type="ECO:0000256" key="2">
    <source>
        <dbReference type="SAM" id="Phobius"/>
    </source>
</evidence>
<feature type="compositionally biased region" description="Basic and acidic residues" evidence="1">
    <location>
        <begin position="1"/>
        <end position="17"/>
    </location>
</feature>